<dbReference type="Proteomes" id="UP001212326">
    <property type="component" value="Chromosome"/>
</dbReference>
<gene>
    <name evidence="2" type="ORF">O1G22_35380</name>
</gene>
<proteinExistence type="predicted"/>
<evidence type="ECO:0000256" key="1">
    <source>
        <dbReference type="SAM" id="MobiDB-lite"/>
    </source>
</evidence>
<evidence type="ECO:0000313" key="3">
    <source>
        <dbReference type="Proteomes" id="UP001212326"/>
    </source>
</evidence>
<feature type="region of interest" description="Disordered" evidence="1">
    <location>
        <begin position="124"/>
        <end position="183"/>
    </location>
</feature>
<organism evidence="2 3">
    <name type="scientific">Streptomyces camelliae</name>
    <dbReference type="NCBI Taxonomy" id="3004093"/>
    <lineage>
        <taxon>Bacteria</taxon>
        <taxon>Bacillati</taxon>
        <taxon>Actinomycetota</taxon>
        <taxon>Actinomycetes</taxon>
        <taxon>Kitasatosporales</taxon>
        <taxon>Streptomycetaceae</taxon>
        <taxon>Streptomyces</taxon>
    </lineage>
</organism>
<keyword evidence="3" id="KW-1185">Reference proteome</keyword>
<accession>A0ABY7PHB4</accession>
<dbReference type="EMBL" id="CP115300">
    <property type="protein sequence ID" value="WBO67728.1"/>
    <property type="molecule type" value="Genomic_DNA"/>
</dbReference>
<evidence type="ECO:0008006" key="4">
    <source>
        <dbReference type="Google" id="ProtNLM"/>
    </source>
</evidence>
<reference evidence="2 3" key="1">
    <citation type="submission" date="2022-12" db="EMBL/GenBank/DDBJ databases">
        <authorList>
            <person name="Mo P."/>
        </authorList>
    </citation>
    <scope>NUCLEOTIDE SEQUENCE [LARGE SCALE GENOMIC DNA]</scope>
    <source>
        <strain evidence="2 3">HUAS 2-6</strain>
    </source>
</reference>
<name>A0ABY7PHB4_9ACTN</name>
<dbReference type="RefSeq" id="WP_270085018.1">
    <property type="nucleotide sequence ID" value="NZ_CP115300.1"/>
</dbReference>
<evidence type="ECO:0000313" key="2">
    <source>
        <dbReference type="EMBL" id="WBO67728.1"/>
    </source>
</evidence>
<protein>
    <recommendedName>
        <fullName evidence="4">Cysteinyl-tRNA synthetase</fullName>
    </recommendedName>
</protein>
<sequence>MLRILDDRTGEPVPAAPARRGLTRIEAYASGLDPTALRVLLTADLLSRALELSGTPVWTILTAPRRHAELRTAATTLAIRPFEHDRDLASGLGEAQAIHVTAEPATAFGGGPVLRVAPVEWAGGPGEWAREPTAEGAGTPGASGRPAPGEGSGRGSGQSGEDAPGRVSGATARPTPHPALPPLLLADPEALRLALLAVPRGEAVRLDPGRLDDAAGWLGRWRGAVAGWARRPSRPVPEGVRGRLRSAWEDDLDLPGVLEVLRDVENDPELPDGARFETFVYADRLLALDLARDLGKLA</sequence>